<feature type="domain" description="BPL/LPL catalytic" evidence="1">
    <location>
        <begin position="31"/>
        <end position="246"/>
    </location>
</feature>
<dbReference type="PROSITE" id="PS51733">
    <property type="entry name" value="BPL_LPL_CATALYTIC"/>
    <property type="match status" value="1"/>
</dbReference>
<dbReference type="Pfam" id="PF21948">
    <property type="entry name" value="LplA-B_cat"/>
    <property type="match status" value="1"/>
</dbReference>
<dbReference type="GO" id="GO:0016874">
    <property type="term" value="F:ligase activity"/>
    <property type="evidence" value="ECO:0007669"/>
    <property type="project" value="UniProtKB-KW"/>
</dbReference>
<dbReference type="EMBL" id="CP089291">
    <property type="protein sequence ID" value="UOF89737.1"/>
    <property type="molecule type" value="Genomic_DNA"/>
</dbReference>
<dbReference type="InterPro" id="IPR045864">
    <property type="entry name" value="aa-tRNA-synth_II/BPL/LPL"/>
</dbReference>
<evidence type="ECO:0000313" key="3">
    <source>
        <dbReference type="Proteomes" id="UP000830167"/>
    </source>
</evidence>
<organism evidence="2 3">
    <name type="scientific">Fodinisporobacter ferrooxydans</name>
    <dbReference type="NCBI Taxonomy" id="2901836"/>
    <lineage>
        <taxon>Bacteria</taxon>
        <taxon>Bacillati</taxon>
        <taxon>Bacillota</taxon>
        <taxon>Bacilli</taxon>
        <taxon>Bacillales</taxon>
        <taxon>Alicyclobacillaceae</taxon>
        <taxon>Fodinisporobacter</taxon>
    </lineage>
</organism>
<reference evidence="2" key="1">
    <citation type="submission" date="2021-12" db="EMBL/GenBank/DDBJ databases">
        <title>Alicyclobacillaceae gen. nov., sp. nov., isolated from chalcocite enrichment system.</title>
        <authorList>
            <person name="Jiang Z."/>
        </authorList>
    </citation>
    <scope>NUCLEOTIDE SEQUENCE</scope>
    <source>
        <strain evidence="2">MYW30-H2</strain>
    </source>
</reference>
<dbReference type="InterPro" id="IPR004143">
    <property type="entry name" value="BPL_LPL_catalytic"/>
</dbReference>
<name>A0ABY4CJW2_9BACL</name>
<dbReference type="SUPFAM" id="SSF55681">
    <property type="entry name" value="Class II aaRS and biotin synthetases"/>
    <property type="match status" value="1"/>
</dbReference>
<dbReference type="CDD" id="cd16443">
    <property type="entry name" value="LplA"/>
    <property type="match status" value="1"/>
</dbReference>
<dbReference type="PANTHER" id="PTHR43679">
    <property type="entry name" value="OCTANOYLTRANSFERASE LIPM-RELATED"/>
    <property type="match status" value="1"/>
</dbReference>
<accession>A0ABY4CJW2</accession>
<gene>
    <name evidence="2" type="ORF">LSG31_17920</name>
</gene>
<dbReference type="PANTHER" id="PTHR43679:SF2">
    <property type="entry name" value="OCTANOYL-[GCVH]:PROTEIN N-OCTANOYLTRANSFERASE"/>
    <property type="match status" value="1"/>
</dbReference>
<dbReference type="Gene3D" id="3.30.930.10">
    <property type="entry name" value="Bira Bifunctional Protein, Domain 2"/>
    <property type="match status" value="1"/>
</dbReference>
<dbReference type="InterPro" id="IPR050664">
    <property type="entry name" value="Octanoyltrans_LipM/LipL"/>
</dbReference>
<keyword evidence="2" id="KW-0436">Ligase</keyword>
<proteinExistence type="predicted"/>
<protein>
    <submittedName>
        <fullName evidence="2">Lipoate--protein ligase family protein</fullName>
    </submittedName>
</protein>
<dbReference type="RefSeq" id="WP_347436428.1">
    <property type="nucleotide sequence ID" value="NZ_CP089291.1"/>
</dbReference>
<sequence>METWRFLATGNSSPAFNMAADEAVLQAVSQGKAPPTIRFFGWQPPTLSIGYFQQARRDIDFERLGQKGFGFVRRQTGGRAVLHDAELTYSVIVPESHRLMSTSVIEAYRTISLGLLEGFRSLGLQAELVSLAEEQERGKYDSLGSAACFDSPSWYELVVEGRKIVGSAQLRQLGTVLQHGSILLDLDIGALFDVLRFSNERMRERMKQAFAERAVSLKQLTGNTYTFEEVSKHFFDGFEKGLEIKLAPGELTDDEQQAIEQLIRDKYSQDSWNFRR</sequence>
<dbReference type="Proteomes" id="UP000830167">
    <property type="component" value="Chromosome"/>
</dbReference>
<keyword evidence="3" id="KW-1185">Reference proteome</keyword>
<evidence type="ECO:0000313" key="2">
    <source>
        <dbReference type="EMBL" id="UOF89737.1"/>
    </source>
</evidence>
<evidence type="ECO:0000259" key="1">
    <source>
        <dbReference type="PROSITE" id="PS51733"/>
    </source>
</evidence>